<feature type="binding site" evidence="8">
    <location>
        <position position="61"/>
    </location>
    <ligand>
        <name>Mg(2+)</name>
        <dbReference type="ChEBI" id="CHEBI:18420"/>
    </ligand>
</feature>
<evidence type="ECO:0000256" key="8">
    <source>
        <dbReference type="HAMAP-Rule" id="MF_00112"/>
    </source>
</evidence>
<dbReference type="Pfam" id="PF01884">
    <property type="entry name" value="PcrB"/>
    <property type="match status" value="1"/>
</dbReference>
<keyword evidence="3 8" id="KW-0479">Metal-binding</keyword>
<dbReference type="PANTHER" id="PTHR40029:SF2">
    <property type="entry name" value="HEPTAPRENYLGLYCERYL PHOSPHATE SYNTHASE"/>
    <property type="match status" value="1"/>
</dbReference>
<dbReference type="PATRIC" id="fig|1305737.6.peg.674"/>
<dbReference type="PANTHER" id="PTHR40029">
    <property type="match status" value="1"/>
</dbReference>
<comment type="catalytic activity">
    <reaction evidence="8">
        <text>sn-glycerol 1-phosphate + (2E,6E,10E)-geranylgeranyl diphosphate = sn-3-O-(geranylgeranyl)glycerol 1-phosphate + diphosphate</text>
        <dbReference type="Rhea" id="RHEA:23404"/>
        <dbReference type="ChEBI" id="CHEBI:33019"/>
        <dbReference type="ChEBI" id="CHEBI:57677"/>
        <dbReference type="ChEBI" id="CHEBI:57685"/>
        <dbReference type="ChEBI" id="CHEBI:58756"/>
        <dbReference type="EC" id="2.5.1.41"/>
    </reaction>
</comment>
<evidence type="ECO:0000256" key="1">
    <source>
        <dbReference type="ARBA" id="ARBA00022516"/>
    </source>
</evidence>
<keyword evidence="5 8" id="KW-0443">Lipid metabolism</keyword>
<evidence type="ECO:0000313" key="10">
    <source>
        <dbReference type="Proteomes" id="UP000050421"/>
    </source>
</evidence>
<dbReference type="EC" id="2.5.1.41" evidence="8"/>
<dbReference type="GO" id="GO:0046474">
    <property type="term" value="P:glycerophospholipid biosynthetic process"/>
    <property type="evidence" value="ECO:0007669"/>
    <property type="project" value="UniProtKB-UniRule"/>
</dbReference>
<dbReference type="GO" id="GO:0000287">
    <property type="term" value="F:magnesium ion binding"/>
    <property type="evidence" value="ECO:0007669"/>
    <property type="project" value="UniProtKB-UniRule"/>
</dbReference>
<dbReference type="eggNOG" id="COG1646">
    <property type="taxonomic scope" value="Bacteria"/>
</dbReference>
<gene>
    <name evidence="9" type="primary">pcrB</name>
    <name evidence="9" type="ORF">HLUCCX10_17245</name>
</gene>
<dbReference type="InterPro" id="IPR038597">
    <property type="entry name" value="GGGP/HepGP_synthase_sf"/>
</dbReference>
<accession>A0A0P7X210</accession>
<dbReference type="GO" id="GO:0047294">
    <property type="term" value="F:phosphoglycerol geranylgeranyltransferase activity"/>
    <property type="evidence" value="ECO:0007669"/>
    <property type="project" value="UniProtKB-UniRule"/>
</dbReference>
<keyword evidence="1 8" id="KW-0444">Lipid biosynthesis</keyword>
<feature type="binding site" evidence="8">
    <location>
        <begin position="235"/>
        <end position="236"/>
    </location>
    <ligand>
        <name>sn-glycerol 1-phosphate</name>
        <dbReference type="ChEBI" id="CHEBI:57685"/>
    </ligand>
</feature>
<evidence type="ECO:0000313" key="9">
    <source>
        <dbReference type="EMBL" id="KPQ08615.1"/>
    </source>
</evidence>
<protein>
    <recommendedName>
        <fullName evidence="8">Geranylgeranylglyceryl phosphate synthase</fullName>
        <shortName evidence="8">GGGP synthase</shortName>
        <shortName evidence="8">GGGPS</shortName>
        <ecNumber evidence="8">2.5.1.41</ecNumber>
    </recommendedName>
    <alternativeName>
        <fullName evidence="8">(S)-3-O-geranylgeranylglyceryl phosphate synthase</fullName>
    </alternativeName>
    <alternativeName>
        <fullName evidence="8">Phosphoglycerol geranylgeranyltransferase</fullName>
    </alternativeName>
</protein>
<dbReference type="EMBL" id="LJXT01000164">
    <property type="protein sequence ID" value="KPQ08615.1"/>
    <property type="molecule type" value="Genomic_DNA"/>
</dbReference>
<dbReference type="STRING" id="1305737.GCA_000526355_03058"/>
<feature type="binding site" evidence="8">
    <location>
        <position position="31"/>
    </location>
    <ligand>
        <name>Mg(2+)</name>
        <dbReference type="ChEBI" id="CHEBI:18420"/>
    </ligand>
</feature>
<feature type="binding site" evidence="8">
    <location>
        <begin position="213"/>
        <end position="214"/>
    </location>
    <ligand>
        <name>sn-glycerol 1-phosphate</name>
        <dbReference type="ChEBI" id="CHEBI:57685"/>
    </ligand>
</feature>
<comment type="caution">
    <text evidence="8">Lacks conserved residue(s) required for the propagation of feature annotation.</text>
</comment>
<dbReference type="GO" id="GO:0120536">
    <property type="term" value="F:heptaprenylglyceryl phosphate synthase activity"/>
    <property type="evidence" value="ECO:0007669"/>
    <property type="project" value="UniProtKB-ARBA"/>
</dbReference>
<evidence type="ECO:0000256" key="5">
    <source>
        <dbReference type="ARBA" id="ARBA00023098"/>
    </source>
</evidence>
<comment type="cofactor">
    <cofactor evidence="8">
        <name>Mg(2+)</name>
        <dbReference type="ChEBI" id="CHEBI:18420"/>
    </cofactor>
</comment>
<sequence>MQIKPRRSKRVSEILNELSLSSKRGVAWLIDPDEFDFEKLEEEFFCQASQAELDLIFIGGSQGLTTGVDELISALQQKLPSIPKVIFPGSELQISDQADALLFLSLLSGRNPEYLIGQQVKAVEKLRSSQLEILSTAYLLVNDGDICSVHRKSETFPLLNQNIDQIVNTALAGKYLGMRHFYLDAGSGSDSTVSPEVIKAVKSAVNRPLIVGGGLDSLEKVQRCFDADADLIVVGNQVQKNPDFLIEVLDYKRFYNAALHIDE</sequence>
<name>A0A0P7X210_9BACT</name>
<comment type="function">
    <text evidence="8">Prenyltransferase that catalyzes the transfer of the geranylgeranyl moiety of geranylgeranyl diphosphate (GGPP) to the C3 hydroxyl of sn-glycerol-1-phosphate (G1P).</text>
</comment>
<dbReference type="HAMAP" id="MF_00112">
    <property type="entry name" value="GGGP_HepGP_synthase"/>
    <property type="match status" value="1"/>
</dbReference>
<dbReference type="InterPro" id="IPR039074">
    <property type="entry name" value="GGGP/HepGP_synthase_I"/>
</dbReference>
<keyword evidence="7 8" id="KW-1208">Phospholipid metabolism</keyword>
<dbReference type="OrthoDB" id="9807235at2"/>
<keyword evidence="2 8" id="KW-0808">Transferase</keyword>
<keyword evidence="4 8" id="KW-0460">Magnesium</keyword>
<dbReference type="SUPFAM" id="SSF51395">
    <property type="entry name" value="FMN-linked oxidoreductases"/>
    <property type="match status" value="1"/>
</dbReference>
<evidence type="ECO:0000256" key="3">
    <source>
        <dbReference type="ARBA" id="ARBA00022723"/>
    </source>
</evidence>
<feature type="binding site" evidence="8">
    <location>
        <begin position="182"/>
        <end position="188"/>
    </location>
    <ligand>
        <name>sn-glycerol 1-phosphate</name>
        <dbReference type="ChEBI" id="CHEBI:57685"/>
    </ligand>
</feature>
<evidence type="ECO:0000256" key="4">
    <source>
        <dbReference type="ARBA" id="ARBA00022842"/>
    </source>
</evidence>
<keyword evidence="6 8" id="KW-0594">Phospholipid biosynthesis</keyword>
<evidence type="ECO:0000256" key="2">
    <source>
        <dbReference type="ARBA" id="ARBA00022679"/>
    </source>
</evidence>
<dbReference type="Gene3D" id="3.20.20.390">
    <property type="entry name" value="FMN-linked oxidoreductases"/>
    <property type="match status" value="1"/>
</dbReference>
<dbReference type="AlphaFoldDB" id="A0A0P7X210"/>
<evidence type="ECO:0000256" key="6">
    <source>
        <dbReference type="ARBA" id="ARBA00023209"/>
    </source>
</evidence>
<reference evidence="9 10" key="1">
    <citation type="submission" date="2015-09" db="EMBL/GenBank/DDBJ databases">
        <title>Identification and resolution of microdiversity through metagenomic sequencing of parallel consortia.</title>
        <authorList>
            <person name="Nelson W.C."/>
            <person name="Romine M.F."/>
            <person name="Lindemann S.R."/>
        </authorList>
    </citation>
    <scope>NUCLEOTIDE SEQUENCE [LARGE SCALE GENOMIC DNA]</scope>
    <source>
        <strain evidence="9">HL-49</strain>
    </source>
</reference>
<comment type="caution">
    <text evidence="9">The sequence shown here is derived from an EMBL/GenBank/DDBJ whole genome shotgun (WGS) entry which is preliminary data.</text>
</comment>
<evidence type="ECO:0000256" key="7">
    <source>
        <dbReference type="ARBA" id="ARBA00023264"/>
    </source>
</evidence>
<organism evidence="9 10">
    <name type="scientific">Algoriphagus marincola HL-49</name>
    <dbReference type="NCBI Taxonomy" id="1305737"/>
    <lineage>
        <taxon>Bacteria</taxon>
        <taxon>Pseudomonadati</taxon>
        <taxon>Bacteroidota</taxon>
        <taxon>Cytophagia</taxon>
        <taxon>Cytophagales</taxon>
        <taxon>Cyclobacteriaceae</taxon>
        <taxon>Algoriphagus</taxon>
    </lineage>
</organism>
<dbReference type="InterPro" id="IPR008205">
    <property type="entry name" value="GGGP_HepGP_synthase"/>
</dbReference>
<proteinExistence type="inferred from homology"/>
<dbReference type="Proteomes" id="UP000050421">
    <property type="component" value="Unassembled WGS sequence"/>
</dbReference>
<comment type="similarity">
    <text evidence="8">Belongs to the GGGP/HepGP synthase family. Group II subfamily.</text>
</comment>
<dbReference type="NCBIfam" id="TIGR01768">
    <property type="entry name" value="GGGP-family"/>
    <property type="match status" value="1"/>
</dbReference>